<dbReference type="RefSeq" id="WP_221029836.1">
    <property type="nucleotide sequence ID" value="NZ_CP139781.1"/>
</dbReference>
<feature type="domain" description="SUI1" evidence="5">
    <location>
        <begin position="68"/>
        <end position="132"/>
    </location>
</feature>
<evidence type="ECO:0000256" key="1">
    <source>
        <dbReference type="ARBA" id="ARBA00005422"/>
    </source>
</evidence>
<name>A0ABZ1CDI1_9BACT</name>
<evidence type="ECO:0000256" key="2">
    <source>
        <dbReference type="ARBA" id="ARBA00022845"/>
    </source>
</evidence>
<dbReference type="Proteomes" id="UP000738431">
    <property type="component" value="Chromosome"/>
</dbReference>
<protein>
    <submittedName>
        <fullName evidence="6">Translation initiation factor</fullName>
    </submittedName>
</protein>
<dbReference type="InterPro" id="IPR036877">
    <property type="entry name" value="SUI1_dom_sf"/>
</dbReference>
<feature type="compositionally biased region" description="Low complexity" evidence="4">
    <location>
        <begin position="29"/>
        <end position="40"/>
    </location>
</feature>
<sequence>MAKGNKISTDGGADLGQNPFGALGGLGGLSNLPSGPGPSAGKDEGAQPEKTSKRGQPNTNRGRVEIRRLTGGKGGKTVTAVSGFVGIGEQEKQQLAKRMQKVCGCGGTVKAGVIEIQGDKREPVAEILREAGFRPVMAGG</sequence>
<feature type="region of interest" description="Disordered" evidence="4">
    <location>
        <begin position="1"/>
        <end position="74"/>
    </location>
</feature>
<gene>
    <name evidence="6" type="ORF">K1X11_008645</name>
</gene>
<keyword evidence="3" id="KW-0648">Protein biosynthesis</keyword>
<evidence type="ECO:0000256" key="3">
    <source>
        <dbReference type="ARBA" id="ARBA00022917"/>
    </source>
</evidence>
<dbReference type="PROSITE" id="PS50296">
    <property type="entry name" value="SUI1"/>
    <property type="match status" value="1"/>
</dbReference>
<organism evidence="6 7">
    <name type="scientific">Actomonas aquatica</name>
    <dbReference type="NCBI Taxonomy" id="2866162"/>
    <lineage>
        <taxon>Bacteria</taxon>
        <taxon>Pseudomonadati</taxon>
        <taxon>Verrucomicrobiota</taxon>
        <taxon>Opitutia</taxon>
        <taxon>Opitutales</taxon>
        <taxon>Opitutaceae</taxon>
        <taxon>Actomonas</taxon>
    </lineage>
</organism>
<dbReference type="SUPFAM" id="SSF55159">
    <property type="entry name" value="eIF1-like"/>
    <property type="match status" value="1"/>
</dbReference>
<dbReference type="InterPro" id="IPR001950">
    <property type="entry name" value="SUI1"/>
</dbReference>
<dbReference type="GO" id="GO:0003743">
    <property type="term" value="F:translation initiation factor activity"/>
    <property type="evidence" value="ECO:0007669"/>
    <property type="project" value="UniProtKB-KW"/>
</dbReference>
<evidence type="ECO:0000313" key="7">
    <source>
        <dbReference type="Proteomes" id="UP000738431"/>
    </source>
</evidence>
<dbReference type="EMBL" id="CP139781">
    <property type="protein sequence ID" value="WRQ89476.1"/>
    <property type="molecule type" value="Genomic_DNA"/>
</dbReference>
<dbReference type="InterPro" id="IPR005872">
    <property type="entry name" value="SUI1_arc_bac"/>
</dbReference>
<feature type="compositionally biased region" description="Basic and acidic residues" evidence="4">
    <location>
        <begin position="41"/>
        <end position="52"/>
    </location>
</feature>
<dbReference type="Gene3D" id="3.30.780.10">
    <property type="entry name" value="SUI1-like domain"/>
    <property type="match status" value="1"/>
</dbReference>
<keyword evidence="6" id="KW-0396">Initiation factor</keyword>
<proteinExistence type="inferred from homology"/>
<reference evidence="6 7" key="1">
    <citation type="submission" date="2023-12" db="EMBL/GenBank/DDBJ databases">
        <title>Description of an unclassified Opitutus bacterium of Verrucomicrobiota.</title>
        <authorList>
            <person name="Zhang D.-F."/>
        </authorList>
    </citation>
    <scope>NUCLEOTIDE SEQUENCE [LARGE SCALE GENOMIC DNA]</scope>
    <source>
        <strain evidence="6 7">WL0086</strain>
    </source>
</reference>
<keyword evidence="7" id="KW-1185">Reference proteome</keyword>
<dbReference type="Pfam" id="PF01253">
    <property type="entry name" value="SUI1"/>
    <property type="match status" value="1"/>
</dbReference>
<dbReference type="PANTHER" id="PTHR12789">
    <property type="entry name" value="DENSITY-REGULATED PROTEIN HOMOLOG"/>
    <property type="match status" value="1"/>
</dbReference>
<evidence type="ECO:0000259" key="5">
    <source>
        <dbReference type="PROSITE" id="PS50296"/>
    </source>
</evidence>
<dbReference type="CDD" id="cd11567">
    <property type="entry name" value="YciH_like"/>
    <property type="match status" value="1"/>
</dbReference>
<comment type="similarity">
    <text evidence="1">Belongs to the SUI1 family.</text>
</comment>
<dbReference type="PANTHER" id="PTHR12789:SF0">
    <property type="entry name" value="DENSITY-REGULATED PROTEIN"/>
    <property type="match status" value="1"/>
</dbReference>
<evidence type="ECO:0000256" key="4">
    <source>
        <dbReference type="SAM" id="MobiDB-lite"/>
    </source>
</evidence>
<evidence type="ECO:0000313" key="6">
    <source>
        <dbReference type="EMBL" id="WRQ89476.1"/>
    </source>
</evidence>
<accession>A0ABZ1CDI1</accession>
<dbReference type="InterPro" id="IPR050318">
    <property type="entry name" value="DENR/SUI1_TIF"/>
</dbReference>
<keyword evidence="2" id="KW-0810">Translation regulation</keyword>